<sequence length="42" mass="4829">MTALLTLYVLIWPLIVAGVLFVIVRAFVREWRDAKAEGRDII</sequence>
<comment type="caution">
    <text evidence="2">The sequence shown here is derived from an EMBL/GenBank/DDBJ whole genome shotgun (WGS) entry which is preliminary data.</text>
</comment>
<feature type="transmembrane region" description="Helical" evidence="1">
    <location>
        <begin position="6"/>
        <end position="28"/>
    </location>
</feature>
<evidence type="ECO:0000313" key="3">
    <source>
        <dbReference type="Proteomes" id="UP001611263"/>
    </source>
</evidence>
<dbReference type="RefSeq" id="WP_033244978.1">
    <property type="nucleotide sequence ID" value="NZ_JARWNW010000091.1"/>
</dbReference>
<reference evidence="2 3" key="1">
    <citation type="submission" date="2024-10" db="EMBL/GenBank/DDBJ databases">
        <title>The Natural Products Discovery Center: Release of the First 8490 Sequenced Strains for Exploring Actinobacteria Biosynthetic Diversity.</title>
        <authorList>
            <person name="Kalkreuter E."/>
            <person name="Kautsar S.A."/>
            <person name="Yang D."/>
            <person name="Bader C.D."/>
            <person name="Teijaro C.N."/>
            <person name="Fluegel L."/>
            <person name="Davis C.M."/>
            <person name="Simpson J.R."/>
            <person name="Lauterbach L."/>
            <person name="Steele A.D."/>
            <person name="Gui C."/>
            <person name="Meng S."/>
            <person name="Li G."/>
            <person name="Viehrig K."/>
            <person name="Ye F."/>
            <person name="Su P."/>
            <person name="Kiefer A.F."/>
            <person name="Nichols A."/>
            <person name="Cepeda A.J."/>
            <person name="Yan W."/>
            <person name="Fan B."/>
            <person name="Jiang Y."/>
            <person name="Adhikari A."/>
            <person name="Zheng C.-J."/>
            <person name="Schuster L."/>
            <person name="Cowan T.M."/>
            <person name="Smanski M.J."/>
            <person name="Chevrette M.G."/>
            <person name="De Carvalho L.P.S."/>
            <person name="Shen B."/>
        </authorList>
    </citation>
    <scope>NUCLEOTIDE SEQUENCE [LARGE SCALE GENOMIC DNA]</scope>
    <source>
        <strain evidence="2 3">NPDC020568</strain>
    </source>
</reference>
<keyword evidence="1" id="KW-0472">Membrane</keyword>
<dbReference type="NCBIfam" id="NF038354">
    <property type="entry name" value="trnsprt_adja_43"/>
    <property type="match status" value="1"/>
</dbReference>
<accession>A0ABW7TKA0</accession>
<dbReference type="EMBL" id="JBIRUQ010000002">
    <property type="protein sequence ID" value="MFI1461463.1"/>
    <property type="molecule type" value="Genomic_DNA"/>
</dbReference>
<organism evidence="2 3">
    <name type="scientific">Nocardia carnea</name>
    <dbReference type="NCBI Taxonomy" id="37328"/>
    <lineage>
        <taxon>Bacteria</taxon>
        <taxon>Bacillati</taxon>
        <taxon>Actinomycetota</taxon>
        <taxon>Actinomycetes</taxon>
        <taxon>Mycobacteriales</taxon>
        <taxon>Nocardiaceae</taxon>
        <taxon>Nocardia</taxon>
    </lineage>
</organism>
<dbReference type="InterPro" id="IPR049820">
    <property type="entry name" value="Trnsprt_adja_ssu-like"/>
</dbReference>
<protein>
    <submittedName>
        <fullName evidence="2">Transporter small subunit</fullName>
    </submittedName>
</protein>
<dbReference type="GeneID" id="93509671"/>
<keyword evidence="3" id="KW-1185">Reference proteome</keyword>
<proteinExistence type="predicted"/>
<evidence type="ECO:0000313" key="2">
    <source>
        <dbReference type="EMBL" id="MFI1461463.1"/>
    </source>
</evidence>
<dbReference type="Proteomes" id="UP001611263">
    <property type="component" value="Unassembled WGS sequence"/>
</dbReference>
<name>A0ABW7TKA0_9NOCA</name>
<gene>
    <name evidence="2" type="ORF">ACH4WX_12165</name>
</gene>
<keyword evidence="1" id="KW-0812">Transmembrane</keyword>
<evidence type="ECO:0000256" key="1">
    <source>
        <dbReference type="SAM" id="Phobius"/>
    </source>
</evidence>
<keyword evidence="1" id="KW-1133">Transmembrane helix</keyword>